<dbReference type="EMBL" id="JARKIK010000002">
    <property type="protein sequence ID" value="KAK8753848.1"/>
    <property type="molecule type" value="Genomic_DNA"/>
</dbReference>
<gene>
    <name evidence="12" type="ORF">OTU49_017240</name>
</gene>
<evidence type="ECO:0000256" key="7">
    <source>
        <dbReference type="ARBA" id="ARBA00023157"/>
    </source>
</evidence>
<evidence type="ECO:0000313" key="13">
    <source>
        <dbReference type="Proteomes" id="UP001445076"/>
    </source>
</evidence>
<dbReference type="PRINTS" id="PR00068">
    <property type="entry name" value="CUZNDISMTASE"/>
</dbReference>
<dbReference type="InterPro" id="IPR018152">
    <property type="entry name" value="SOD_Cu/Zn_BS"/>
</dbReference>
<evidence type="ECO:0000256" key="8">
    <source>
        <dbReference type="ARBA" id="ARBA00049204"/>
    </source>
</evidence>
<dbReference type="Pfam" id="PF00080">
    <property type="entry name" value="Sod_Cu"/>
    <property type="match status" value="1"/>
</dbReference>
<evidence type="ECO:0000256" key="6">
    <source>
        <dbReference type="ARBA" id="ARBA00023008"/>
    </source>
</evidence>
<comment type="cofactor">
    <cofactor evidence="9">
        <name>Zn(2+)</name>
        <dbReference type="ChEBI" id="CHEBI:29105"/>
    </cofactor>
    <text evidence="9">Binds 1 zinc ion per subunit.</text>
</comment>
<keyword evidence="13" id="KW-1185">Reference proteome</keyword>
<dbReference type="InterPro" id="IPR036423">
    <property type="entry name" value="SOD-like_Cu/Zn_dom_sf"/>
</dbReference>
<dbReference type="PANTHER" id="PTHR10003">
    <property type="entry name" value="SUPEROXIDE DISMUTASE CU-ZN -RELATED"/>
    <property type="match status" value="1"/>
</dbReference>
<dbReference type="GO" id="GO:0004784">
    <property type="term" value="F:superoxide dismutase activity"/>
    <property type="evidence" value="ECO:0007669"/>
    <property type="project" value="UniProtKB-EC"/>
</dbReference>
<dbReference type="Gene3D" id="2.60.40.200">
    <property type="entry name" value="Superoxide dismutase, copper/zinc binding domain"/>
    <property type="match status" value="1"/>
</dbReference>
<protein>
    <recommendedName>
        <fullName evidence="9">Superoxide dismutase [Cu-Zn]</fullName>
        <ecNumber evidence="9">1.15.1.1</ecNumber>
    </recommendedName>
</protein>
<evidence type="ECO:0000256" key="1">
    <source>
        <dbReference type="ARBA" id="ARBA00010457"/>
    </source>
</evidence>
<name>A0AAW0YQI8_CHEQU</name>
<evidence type="ECO:0000313" key="12">
    <source>
        <dbReference type="EMBL" id="KAK8753848.1"/>
    </source>
</evidence>
<keyword evidence="7" id="KW-1015">Disulfide bond</keyword>
<evidence type="ECO:0000256" key="10">
    <source>
        <dbReference type="SAM" id="SignalP"/>
    </source>
</evidence>
<keyword evidence="10" id="KW-0732">Signal</keyword>
<dbReference type="FunFam" id="2.60.40.200:FF:000013">
    <property type="entry name" value="Superoxide dismutase [Cu-Zn]"/>
    <property type="match status" value="1"/>
</dbReference>
<comment type="function">
    <text evidence="9">Destroys radicals which are normally produced within the cells and which are toxic to biological systems.</text>
</comment>
<dbReference type="CDD" id="cd00305">
    <property type="entry name" value="Cu-Zn_Superoxide_Dismutase"/>
    <property type="match status" value="1"/>
</dbReference>
<evidence type="ECO:0000256" key="5">
    <source>
        <dbReference type="ARBA" id="ARBA00023002"/>
    </source>
</evidence>
<feature type="domain" description="Superoxide dismutase copper/zinc binding" evidence="11">
    <location>
        <begin position="31"/>
        <end position="166"/>
    </location>
</feature>
<comment type="cofactor">
    <cofactor evidence="9">
        <name>Cu cation</name>
        <dbReference type="ChEBI" id="CHEBI:23378"/>
    </cofactor>
    <text evidence="9">Binds 1 copper ion per subunit.</text>
</comment>
<accession>A0AAW0YQI8</accession>
<keyword evidence="5 9" id="KW-0560">Oxidoreductase</keyword>
<proteinExistence type="inferred from homology"/>
<feature type="chain" id="PRO_5044024682" description="Superoxide dismutase [Cu-Zn]" evidence="10">
    <location>
        <begin position="16"/>
        <end position="185"/>
    </location>
</feature>
<keyword evidence="3 9" id="KW-0862">Zinc</keyword>
<dbReference type="AlphaFoldDB" id="A0AAW0YQI8"/>
<dbReference type="PROSITE" id="PS00087">
    <property type="entry name" value="SOD_CU_ZN_1"/>
    <property type="match status" value="1"/>
</dbReference>
<dbReference type="SUPFAM" id="SSF49329">
    <property type="entry name" value="Cu,Zn superoxide dismutase-like"/>
    <property type="match status" value="1"/>
</dbReference>
<comment type="similarity">
    <text evidence="1 9">Belongs to the Cu-Zn superoxide dismutase family.</text>
</comment>
<dbReference type="InterPro" id="IPR001424">
    <property type="entry name" value="SOD_Cu_Zn_dom"/>
</dbReference>
<evidence type="ECO:0000259" key="11">
    <source>
        <dbReference type="Pfam" id="PF00080"/>
    </source>
</evidence>
<comment type="caution">
    <text evidence="12">The sequence shown here is derived from an EMBL/GenBank/DDBJ whole genome shotgun (WGS) entry which is preliminary data.</text>
</comment>
<evidence type="ECO:0000256" key="3">
    <source>
        <dbReference type="ARBA" id="ARBA00022833"/>
    </source>
</evidence>
<dbReference type="EC" id="1.15.1.1" evidence="9"/>
<keyword evidence="2 9" id="KW-0479">Metal-binding</keyword>
<keyword evidence="4" id="KW-0049">Antioxidant</keyword>
<evidence type="ECO:0000256" key="2">
    <source>
        <dbReference type="ARBA" id="ARBA00022723"/>
    </source>
</evidence>
<dbReference type="Proteomes" id="UP001445076">
    <property type="component" value="Unassembled WGS sequence"/>
</dbReference>
<reference evidence="12 13" key="1">
    <citation type="journal article" date="2024" name="BMC Genomics">
        <title>Genome assembly of redclaw crayfish (Cherax quadricarinatus) provides insights into its immune adaptation and hypoxia tolerance.</title>
        <authorList>
            <person name="Liu Z."/>
            <person name="Zheng J."/>
            <person name="Li H."/>
            <person name="Fang K."/>
            <person name="Wang S."/>
            <person name="He J."/>
            <person name="Zhou D."/>
            <person name="Weng S."/>
            <person name="Chi M."/>
            <person name="Gu Z."/>
            <person name="He J."/>
            <person name="Li F."/>
            <person name="Wang M."/>
        </authorList>
    </citation>
    <scope>NUCLEOTIDE SEQUENCE [LARGE SCALE GENOMIC DNA]</scope>
    <source>
        <strain evidence="12">ZL_2023a</strain>
    </source>
</reference>
<keyword evidence="6 9" id="KW-0186">Copper</keyword>
<dbReference type="InterPro" id="IPR024134">
    <property type="entry name" value="SOD_Cu/Zn_/chaperone"/>
</dbReference>
<dbReference type="GO" id="GO:0005507">
    <property type="term" value="F:copper ion binding"/>
    <property type="evidence" value="ECO:0007669"/>
    <property type="project" value="InterPro"/>
</dbReference>
<feature type="signal peptide" evidence="10">
    <location>
        <begin position="1"/>
        <end position="15"/>
    </location>
</feature>
<sequence length="185" mass="19547">MKLLILLSVAALCSSTGPDAVVDLVPGSNQVSGRLELYSNYGEITIVGAVSGLTEGLHGFHVHEKGDLGDGCKAAGGHFNPFNKNHGAPYDLERHAGDLGNVEADYQGVAYINIVDKQISLDSTSPAYIGGLAIVVHAGVDDLGRGGNPESLKTGNAGQRSGCGIIQVVRKYPQMFRYQNVYNYN</sequence>
<evidence type="ECO:0000256" key="4">
    <source>
        <dbReference type="ARBA" id="ARBA00022862"/>
    </source>
</evidence>
<comment type="catalytic activity">
    <reaction evidence="8 9">
        <text>2 superoxide + 2 H(+) = H2O2 + O2</text>
        <dbReference type="Rhea" id="RHEA:20696"/>
        <dbReference type="ChEBI" id="CHEBI:15378"/>
        <dbReference type="ChEBI" id="CHEBI:15379"/>
        <dbReference type="ChEBI" id="CHEBI:16240"/>
        <dbReference type="ChEBI" id="CHEBI:18421"/>
        <dbReference type="EC" id="1.15.1.1"/>
    </reaction>
</comment>
<evidence type="ECO:0000256" key="9">
    <source>
        <dbReference type="RuleBase" id="RU000393"/>
    </source>
</evidence>
<organism evidence="12 13">
    <name type="scientific">Cherax quadricarinatus</name>
    <name type="common">Australian red claw crayfish</name>
    <dbReference type="NCBI Taxonomy" id="27406"/>
    <lineage>
        <taxon>Eukaryota</taxon>
        <taxon>Metazoa</taxon>
        <taxon>Ecdysozoa</taxon>
        <taxon>Arthropoda</taxon>
        <taxon>Crustacea</taxon>
        <taxon>Multicrustacea</taxon>
        <taxon>Malacostraca</taxon>
        <taxon>Eumalacostraca</taxon>
        <taxon>Eucarida</taxon>
        <taxon>Decapoda</taxon>
        <taxon>Pleocyemata</taxon>
        <taxon>Astacidea</taxon>
        <taxon>Parastacoidea</taxon>
        <taxon>Parastacidae</taxon>
        <taxon>Cherax</taxon>
    </lineage>
</organism>
<dbReference type="PROSITE" id="PS00332">
    <property type="entry name" value="SOD_CU_ZN_2"/>
    <property type="match status" value="1"/>
</dbReference>